<gene>
    <name evidence="2" type="ORF">GGX14DRAFT_565829</name>
</gene>
<feature type="compositionally biased region" description="Basic residues" evidence="1">
    <location>
        <begin position="404"/>
        <end position="423"/>
    </location>
</feature>
<dbReference type="Proteomes" id="UP001219525">
    <property type="component" value="Unassembled WGS sequence"/>
</dbReference>
<reference evidence="2" key="1">
    <citation type="submission" date="2023-03" db="EMBL/GenBank/DDBJ databases">
        <title>Massive genome expansion in bonnet fungi (Mycena s.s.) driven by repeated elements and novel gene families across ecological guilds.</title>
        <authorList>
            <consortium name="Lawrence Berkeley National Laboratory"/>
            <person name="Harder C.B."/>
            <person name="Miyauchi S."/>
            <person name="Viragh M."/>
            <person name="Kuo A."/>
            <person name="Thoen E."/>
            <person name="Andreopoulos B."/>
            <person name="Lu D."/>
            <person name="Skrede I."/>
            <person name="Drula E."/>
            <person name="Henrissat B."/>
            <person name="Morin E."/>
            <person name="Kohler A."/>
            <person name="Barry K."/>
            <person name="LaButti K."/>
            <person name="Morin E."/>
            <person name="Salamov A."/>
            <person name="Lipzen A."/>
            <person name="Mereny Z."/>
            <person name="Hegedus B."/>
            <person name="Baldrian P."/>
            <person name="Stursova M."/>
            <person name="Weitz H."/>
            <person name="Taylor A."/>
            <person name="Grigoriev I.V."/>
            <person name="Nagy L.G."/>
            <person name="Martin F."/>
            <person name="Kauserud H."/>
        </authorList>
    </citation>
    <scope>NUCLEOTIDE SEQUENCE</scope>
    <source>
        <strain evidence="2">9144</strain>
    </source>
</reference>
<organism evidence="2 3">
    <name type="scientific">Mycena pura</name>
    <dbReference type="NCBI Taxonomy" id="153505"/>
    <lineage>
        <taxon>Eukaryota</taxon>
        <taxon>Fungi</taxon>
        <taxon>Dikarya</taxon>
        <taxon>Basidiomycota</taxon>
        <taxon>Agaricomycotina</taxon>
        <taxon>Agaricomycetes</taxon>
        <taxon>Agaricomycetidae</taxon>
        <taxon>Agaricales</taxon>
        <taxon>Marasmiineae</taxon>
        <taxon>Mycenaceae</taxon>
        <taxon>Mycena</taxon>
    </lineage>
</organism>
<dbReference type="EMBL" id="JARJCW010000029">
    <property type="protein sequence ID" value="KAJ7210028.1"/>
    <property type="molecule type" value="Genomic_DNA"/>
</dbReference>
<protein>
    <submittedName>
        <fullName evidence="2">Uncharacterized protein</fullName>
    </submittedName>
</protein>
<feature type="region of interest" description="Disordered" evidence="1">
    <location>
        <begin position="139"/>
        <end position="198"/>
    </location>
</feature>
<comment type="caution">
    <text evidence="2">The sequence shown here is derived from an EMBL/GenBank/DDBJ whole genome shotgun (WGS) entry which is preliminary data.</text>
</comment>
<feature type="region of interest" description="Disordered" evidence="1">
    <location>
        <begin position="380"/>
        <end position="423"/>
    </location>
</feature>
<evidence type="ECO:0000313" key="2">
    <source>
        <dbReference type="EMBL" id="KAJ7210028.1"/>
    </source>
</evidence>
<sequence>MFFPFRHLAGCPLCTQTGTLSHIAARRRLSVPAASRAVSAIFTPAVSDDATRCWGYSHVHVLWLPFARETRSGTELSPLSLPRDANLLGPSTALQAMQFRLRTARTRATHLFATLDARQSLSRSGSTSPMVTGMVMAEDAAPRTSERQRPSPQTGGGVEENGQREISTHRSSHARRAVPSSPPFRRPHTPSLSTIRTASVIRLPGHPVSVAMLQRRRNLRLRRTPQPPTLLTNSCRHPATVAPTSETHMVPLISTQSATSPARATRRMRANMARSSANSPFVWLALDRLPPAAHCSLLPAAHRSPLSAAGGCPLGARRMPHAHALRNTRRLQNAKRDPAFCARPEPTTATAIRHSPPAAPYPPPLAAAARRAPLPASRFTPPLPITHPRSARAATRPSHTTRETHRRPLPAVRRARTHRSARHTRLPPCTLLATHATCRPPPALARPHRTHLRQATARALHAPPLPAVRRSFRLVPRIAEPSSVPTSPSAYMPPPPTFGNASVASRACASPLAAARVALTLPPAARDLLPAIPARVVPCRSPPTASEQLATHNPPSHVRRTLCPASSIGPTNGALQVRLAKHKTLTSEFTSSGFTSVGRAAVGDTAVWRMLYHARCLPPLHMSHRPVHAHLTGGSSACFPPGGRRFQLVARFLPHAPAACCLPPTARHSSSWLPTARRSPPASVRTAIRRLITAVVRCLLLATRRPLAVRRLLLAARCTLSDRHPPSAYHRPLPAPRFSSPSFEHLVTALTATSHSRTSHRYALQRNDIRLGAKVVSYGADFDEAKEECARLAAAHGVEGLDGPLVTFPF</sequence>
<accession>A0AAD6VFL2</accession>
<keyword evidence="3" id="KW-1185">Reference proteome</keyword>
<dbReference type="AlphaFoldDB" id="A0AAD6VFL2"/>
<feature type="compositionally biased region" description="Basic and acidic residues" evidence="1">
    <location>
        <begin position="140"/>
        <end position="149"/>
    </location>
</feature>
<name>A0AAD6VFL2_9AGAR</name>
<evidence type="ECO:0000256" key="1">
    <source>
        <dbReference type="SAM" id="MobiDB-lite"/>
    </source>
</evidence>
<evidence type="ECO:0000313" key="3">
    <source>
        <dbReference type="Proteomes" id="UP001219525"/>
    </source>
</evidence>
<proteinExistence type="predicted"/>